<proteinExistence type="predicted"/>
<sequence>MAAASENNPEPKGLVESIGRGLARLRETRLDLQTTPLREMRLEVQIVFFAIKTPFGDGTTFRIPALLMLRRAGSSAFGPLDGGPVQDDN</sequence>
<evidence type="ECO:0000313" key="2">
    <source>
        <dbReference type="Proteomes" id="UP000217736"/>
    </source>
</evidence>
<name>A0A1Z4EPL2_9MYCO</name>
<gene>
    <name evidence="1" type="ORF">MSG_04826</name>
</gene>
<dbReference type="EMBL" id="AP018164">
    <property type="protein sequence ID" value="BAX94935.1"/>
    <property type="molecule type" value="Genomic_DNA"/>
</dbReference>
<reference evidence="2" key="1">
    <citation type="submission" date="2017-06" db="EMBL/GenBank/DDBJ databases">
        <title>Complete Genome Sequence of Mycobacterium shigaense.</title>
        <authorList>
            <person name="Fukano H."/>
            <person name="Yoshida M."/>
            <person name="Kazumi Y."/>
            <person name="Ogura Y."/>
            <person name="Mitarai S."/>
            <person name="Hayashi T."/>
            <person name="Hoshino Y."/>
        </authorList>
    </citation>
    <scope>NUCLEOTIDE SEQUENCE [LARGE SCALE GENOMIC DNA]</scope>
    <source>
        <strain evidence="2">UN-152</strain>
    </source>
</reference>
<keyword evidence="2" id="KW-1185">Reference proteome</keyword>
<dbReference type="KEGG" id="mshg:MSG_04826"/>
<protein>
    <submittedName>
        <fullName evidence="1">Uncharacterized protein</fullName>
    </submittedName>
</protein>
<organism evidence="1 2">
    <name type="scientific">Mycobacterium shigaense</name>
    <dbReference type="NCBI Taxonomy" id="722731"/>
    <lineage>
        <taxon>Bacteria</taxon>
        <taxon>Bacillati</taxon>
        <taxon>Actinomycetota</taxon>
        <taxon>Actinomycetes</taxon>
        <taxon>Mycobacteriales</taxon>
        <taxon>Mycobacteriaceae</taxon>
        <taxon>Mycobacterium</taxon>
        <taxon>Mycobacterium simiae complex</taxon>
    </lineage>
</organism>
<dbReference type="Proteomes" id="UP000217736">
    <property type="component" value="Chromosome"/>
</dbReference>
<dbReference type="RefSeq" id="WP_232011118.1">
    <property type="nucleotide sequence ID" value="NZ_AP018164.1"/>
</dbReference>
<accession>A0A1Z4EPL2</accession>
<evidence type="ECO:0000313" key="1">
    <source>
        <dbReference type="EMBL" id="BAX94935.1"/>
    </source>
</evidence>
<dbReference type="AlphaFoldDB" id="A0A1Z4EPL2"/>